<accession>A0A7Y0HG32</accession>
<evidence type="ECO:0000256" key="13">
    <source>
        <dbReference type="PIRNR" id="PIRNR004930"/>
    </source>
</evidence>
<feature type="binding site" evidence="14">
    <location>
        <position position="144"/>
    </location>
    <ligand>
        <name>ATP</name>
        <dbReference type="ChEBI" id="CHEBI:30616"/>
    </ligand>
</feature>
<comment type="function">
    <text evidence="13">Required for the formation of a threonylcarbamoyl group on adenosine at position 37 (t(6)A37) in tRNAs that read codons beginning with adenine.</text>
</comment>
<dbReference type="PANTHER" id="PTHR17490:SF16">
    <property type="entry name" value="THREONYLCARBAMOYL-AMP SYNTHASE"/>
    <property type="match status" value="1"/>
</dbReference>
<comment type="subcellular location">
    <subcellularLocation>
        <location evidence="1 13">Cytoplasm</location>
    </subcellularLocation>
</comment>
<dbReference type="AlphaFoldDB" id="A0A7Y0HG32"/>
<dbReference type="EC" id="2.7.7.87" evidence="3 13"/>
<dbReference type="InterPro" id="IPR010923">
    <property type="entry name" value="T(6)A37_SUA5"/>
</dbReference>
<dbReference type="GO" id="GO:0008033">
    <property type="term" value="P:tRNA processing"/>
    <property type="evidence" value="ECO:0007669"/>
    <property type="project" value="UniProtKB-KW"/>
</dbReference>
<keyword evidence="6 13" id="KW-0808">Transferase</keyword>
<comment type="similarity">
    <text evidence="2 13">Belongs to the SUA5 family.</text>
</comment>
<dbReference type="GO" id="GO:0000049">
    <property type="term" value="F:tRNA binding"/>
    <property type="evidence" value="ECO:0007669"/>
    <property type="project" value="TreeGrafter"/>
</dbReference>
<evidence type="ECO:0000256" key="5">
    <source>
        <dbReference type="ARBA" id="ARBA00022490"/>
    </source>
</evidence>
<evidence type="ECO:0000259" key="15">
    <source>
        <dbReference type="PROSITE" id="PS51163"/>
    </source>
</evidence>
<protein>
    <recommendedName>
        <fullName evidence="4 13">Threonylcarbamoyl-AMP synthase</fullName>
        <shortName evidence="13">TC-AMP synthase</shortName>
        <ecNumber evidence="3 13">2.7.7.87</ecNumber>
    </recommendedName>
    <alternativeName>
        <fullName evidence="11 13">L-threonylcarbamoyladenylate synthase</fullName>
    </alternativeName>
</protein>
<comment type="catalytic activity">
    <reaction evidence="12 13">
        <text>L-threonine + hydrogencarbonate + ATP = L-threonylcarbamoyladenylate + diphosphate + H2O</text>
        <dbReference type="Rhea" id="RHEA:36407"/>
        <dbReference type="ChEBI" id="CHEBI:15377"/>
        <dbReference type="ChEBI" id="CHEBI:17544"/>
        <dbReference type="ChEBI" id="CHEBI:30616"/>
        <dbReference type="ChEBI" id="CHEBI:33019"/>
        <dbReference type="ChEBI" id="CHEBI:57926"/>
        <dbReference type="ChEBI" id="CHEBI:73682"/>
        <dbReference type="EC" id="2.7.7.87"/>
    </reaction>
</comment>
<feature type="binding site" evidence="14">
    <location>
        <position position="124"/>
    </location>
    <ligand>
        <name>L-threonine</name>
        <dbReference type="ChEBI" id="CHEBI:57926"/>
    </ligand>
</feature>
<feature type="binding site" evidence="14">
    <location>
        <position position="120"/>
    </location>
    <ligand>
        <name>ATP</name>
        <dbReference type="ChEBI" id="CHEBI:30616"/>
    </ligand>
</feature>
<evidence type="ECO:0000256" key="4">
    <source>
        <dbReference type="ARBA" id="ARBA00015492"/>
    </source>
</evidence>
<dbReference type="SUPFAM" id="SSF55821">
    <property type="entry name" value="YrdC/RibB"/>
    <property type="match status" value="1"/>
</dbReference>
<evidence type="ECO:0000256" key="7">
    <source>
        <dbReference type="ARBA" id="ARBA00022694"/>
    </source>
</evidence>
<feature type="binding site" evidence="14">
    <location>
        <position position="154"/>
    </location>
    <ligand>
        <name>ATP</name>
        <dbReference type="ChEBI" id="CHEBI:30616"/>
    </ligand>
</feature>
<dbReference type="InterPro" id="IPR038385">
    <property type="entry name" value="Sua5/YwlC_C"/>
</dbReference>
<dbReference type="Pfam" id="PF03481">
    <property type="entry name" value="Sua5_C"/>
    <property type="match status" value="1"/>
</dbReference>
<dbReference type="GO" id="GO:0005524">
    <property type="term" value="F:ATP binding"/>
    <property type="evidence" value="ECO:0007669"/>
    <property type="project" value="UniProtKB-UniRule"/>
</dbReference>
<keyword evidence="7 13" id="KW-0819">tRNA processing</keyword>
<feature type="binding site" evidence="14">
    <location>
        <position position="64"/>
    </location>
    <ligand>
        <name>ATP</name>
        <dbReference type="ChEBI" id="CHEBI:30616"/>
    </ligand>
</feature>
<dbReference type="Gene3D" id="3.40.50.11030">
    <property type="entry name" value="Threonylcarbamoyl-AMP synthase, C-terminal domain"/>
    <property type="match status" value="1"/>
</dbReference>
<dbReference type="GO" id="GO:0006450">
    <property type="term" value="P:regulation of translational fidelity"/>
    <property type="evidence" value="ECO:0007669"/>
    <property type="project" value="TreeGrafter"/>
</dbReference>
<dbReference type="GO" id="GO:0003725">
    <property type="term" value="F:double-stranded RNA binding"/>
    <property type="evidence" value="ECO:0007669"/>
    <property type="project" value="UniProtKB-UniRule"/>
</dbReference>
<evidence type="ECO:0000256" key="1">
    <source>
        <dbReference type="ARBA" id="ARBA00004496"/>
    </source>
</evidence>
<evidence type="ECO:0000256" key="9">
    <source>
        <dbReference type="ARBA" id="ARBA00022741"/>
    </source>
</evidence>
<gene>
    <name evidence="16" type="ORF">HH303_08400</name>
</gene>
<feature type="binding site" evidence="14">
    <location>
        <position position="184"/>
    </location>
    <ligand>
        <name>L-threonine</name>
        <dbReference type="ChEBI" id="CHEBI:57926"/>
    </ligand>
</feature>
<dbReference type="Pfam" id="PF01300">
    <property type="entry name" value="Sua5_yciO_yrdC"/>
    <property type="match status" value="1"/>
</dbReference>
<evidence type="ECO:0000256" key="12">
    <source>
        <dbReference type="ARBA" id="ARBA00048366"/>
    </source>
</evidence>
<proteinExistence type="inferred from homology"/>
<evidence type="ECO:0000256" key="2">
    <source>
        <dbReference type="ARBA" id="ARBA00007663"/>
    </source>
</evidence>
<feature type="domain" description="YrdC-like" evidence="15">
    <location>
        <begin position="15"/>
        <end position="202"/>
    </location>
</feature>
<reference evidence="16 17" key="1">
    <citation type="submission" date="2020-04" db="EMBL/GenBank/DDBJ databases">
        <title>Rhodospirillaceae bacterium KN72 isolated from deep sea.</title>
        <authorList>
            <person name="Zhang D.-C."/>
        </authorList>
    </citation>
    <scope>NUCLEOTIDE SEQUENCE [LARGE SCALE GENOMIC DNA]</scope>
    <source>
        <strain evidence="16 17">KN72</strain>
    </source>
</reference>
<feature type="binding site" evidence="14">
    <location>
        <position position="146"/>
    </location>
    <ligand>
        <name>ATP</name>
        <dbReference type="ChEBI" id="CHEBI:30616"/>
    </ligand>
</feature>
<evidence type="ECO:0000256" key="10">
    <source>
        <dbReference type="ARBA" id="ARBA00022840"/>
    </source>
</evidence>
<dbReference type="InterPro" id="IPR017945">
    <property type="entry name" value="DHBP_synth_RibB-like_a/b_dom"/>
</dbReference>
<dbReference type="Gene3D" id="3.90.870.10">
    <property type="entry name" value="DHBP synthase"/>
    <property type="match status" value="1"/>
</dbReference>
<keyword evidence="17" id="KW-1185">Reference proteome</keyword>
<feature type="binding site" evidence="14">
    <location>
        <position position="37"/>
    </location>
    <ligand>
        <name>L-threonine</name>
        <dbReference type="ChEBI" id="CHEBI:57926"/>
    </ligand>
</feature>
<dbReference type="PANTHER" id="PTHR17490">
    <property type="entry name" value="SUA5"/>
    <property type="match status" value="1"/>
</dbReference>
<dbReference type="RefSeq" id="WP_169624778.1">
    <property type="nucleotide sequence ID" value="NZ_JABBNT010000002.1"/>
</dbReference>
<feature type="binding site" evidence="14">
    <location>
        <position position="60"/>
    </location>
    <ligand>
        <name>ATP</name>
        <dbReference type="ChEBI" id="CHEBI:30616"/>
    </ligand>
</feature>
<feature type="binding site" evidence="14">
    <location>
        <position position="69"/>
    </location>
    <ligand>
        <name>L-threonine</name>
        <dbReference type="ChEBI" id="CHEBI:57926"/>
    </ligand>
</feature>
<dbReference type="GO" id="GO:0005737">
    <property type="term" value="C:cytoplasm"/>
    <property type="evidence" value="ECO:0007669"/>
    <property type="project" value="UniProtKB-SubCell"/>
</dbReference>
<sequence>MSIEATKTEIVPLDAQGLDRAATCLRLGGLVAFPTETVYGLGADATNDKAVAGIFEAKGRPQFNPLIVHFPDLASLERHVEMTPLAHKLASLFWPGPMTLVLKRKPRSKLSRLVSAGLDTVAVRLPAQGGARDLMRLTDRPIAAPSANASGRLSPTLAAHVLSSLDGRVDLILDGGACGVGLESTVLDATGDSPILLRPGGLAAEVVEQALGIGRMTRSLEDEKAPKSPGMLLSHYAPGLPVRLNAEAATSGEAYLSFGDRSGNANLSPGGDLVEAAANLFRMLHELDDPARFTGIAVAPIPESGLGLAINDRLKRAAQ</sequence>
<dbReference type="NCBIfam" id="TIGR00057">
    <property type="entry name" value="L-threonylcarbamoyladenylate synthase"/>
    <property type="match status" value="1"/>
</dbReference>
<dbReference type="PIRSF" id="PIRSF004930">
    <property type="entry name" value="Tln_factor_SUA5"/>
    <property type="match status" value="1"/>
</dbReference>
<evidence type="ECO:0000256" key="8">
    <source>
        <dbReference type="ARBA" id="ARBA00022695"/>
    </source>
</evidence>
<feature type="binding site" evidence="14">
    <location>
        <position position="236"/>
    </location>
    <ligand>
        <name>ATP</name>
        <dbReference type="ChEBI" id="CHEBI:30616"/>
    </ligand>
</feature>
<keyword evidence="8 13" id="KW-0548">Nucleotidyltransferase</keyword>
<evidence type="ECO:0000256" key="14">
    <source>
        <dbReference type="PIRSR" id="PIRSR004930-1"/>
    </source>
</evidence>
<dbReference type="Proteomes" id="UP000539372">
    <property type="component" value="Unassembled WGS sequence"/>
</dbReference>
<evidence type="ECO:0000256" key="11">
    <source>
        <dbReference type="ARBA" id="ARBA00029774"/>
    </source>
</evidence>
<keyword evidence="9 13" id="KW-0547">Nucleotide-binding</keyword>
<dbReference type="PROSITE" id="PS51163">
    <property type="entry name" value="YRDC"/>
    <property type="match status" value="1"/>
</dbReference>
<evidence type="ECO:0000256" key="6">
    <source>
        <dbReference type="ARBA" id="ARBA00022679"/>
    </source>
</evidence>
<dbReference type="InterPro" id="IPR050156">
    <property type="entry name" value="TC-AMP_synthase_SUA5"/>
</dbReference>
<comment type="caution">
    <text evidence="16">The sequence shown here is derived from an EMBL/GenBank/DDBJ whole genome shotgun (WGS) entry which is preliminary data.</text>
</comment>
<dbReference type="GO" id="GO:0061710">
    <property type="term" value="F:L-threonylcarbamoyladenylate synthase"/>
    <property type="evidence" value="ECO:0007669"/>
    <property type="project" value="UniProtKB-EC"/>
</dbReference>
<dbReference type="InterPro" id="IPR006070">
    <property type="entry name" value="Sua5-like_dom"/>
</dbReference>
<organism evidence="16 17">
    <name type="scientific">Pacificispira spongiicola</name>
    <dbReference type="NCBI Taxonomy" id="2729598"/>
    <lineage>
        <taxon>Bacteria</taxon>
        <taxon>Pseudomonadati</taxon>
        <taxon>Pseudomonadota</taxon>
        <taxon>Alphaproteobacteria</taxon>
        <taxon>Rhodospirillales</taxon>
        <taxon>Rhodospirillaceae</taxon>
        <taxon>Pacificispira</taxon>
    </lineage>
</organism>
<keyword evidence="5 13" id="KW-0963">Cytoplasm</keyword>
<dbReference type="EMBL" id="JABBNT010000002">
    <property type="protein sequence ID" value="NMM44497.1"/>
    <property type="molecule type" value="Genomic_DNA"/>
</dbReference>
<feature type="binding site" evidence="14">
    <location>
        <position position="198"/>
    </location>
    <ligand>
        <name>ATP</name>
        <dbReference type="ChEBI" id="CHEBI:30616"/>
    </ligand>
</feature>
<name>A0A7Y0HG32_9PROT</name>
<evidence type="ECO:0000256" key="3">
    <source>
        <dbReference type="ARBA" id="ARBA00012584"/>
    </source>
</evidence>
<evidence type="ECO:0000313" key="16">
    <source>
        <dbReference type="EMBL" id="NMM44497.1"/>
    </source>
</evidence>
<dbReference type="InterPro" id="IPR005145">
    <property type="entry name" value="Sua5_C"/>
</dbReference>
<evidence type="ECO:0000313" key="17">
    <source>
        <dbReference type="Proteomes" id="UP000539372"/>
    </source>
</evidence>
<keyword evidence="10 13" id="KW-0067">ATP-binding</keyword>